<reference evidence="1" key="1">
    <citation type="submission" date="2019-03" db="EMBL/GenBank/DDBJ databases">
        <title>Largest Complete Mitochondrial Genome of a Gymnosperm, Sitka Spruce (Picea sitchensis), Indicates Complex Physical Structure.</title>
        <authorList>
            <person name="Jackman S.D."/>
            <person name="Coombe L."/>
            <person name="Warren R."/>
            <person name="Kirk H."/>
            <person name="Trinh E."/>
            <person name="McLeod T."/>
            <person name="Pleasance S."/>
            <person name="Pandoh P."/>
            <person name="Zhao Y."/>
            <person name="Coope R."/>
            <person name="Bousquet J."/>
            <person name="Bohlmann J.C."/>
            <person name="Jones S.J.M."/>
            <person name="Birol I."/>
        </authorList>
    </citation>
    <scope>NUCLEOTIDE SEQUENCE</scope>
    <source>
        <strain evidence="1">Q903</strain>
    </source>
</reference>
<proteinExistence type="predicted"/>
<keyword evidence="1" id="KW-0496">Mitochondrion</keyword>
<dbReference type="EMBL" id="MK697702">
    <property type="protein sequence ID" value="QHR91456.1"/>
    <property type="molecule type" value="Genomic_DNA"/>
</dbReference>
<organism evidence="1">
    <name type="scientific">Picea sitchensis</name>
    <name type="common">Sitka spruce</name>
    <name type="synonym">Pinus sitchensis</name>
    <dbReference type="NCBI Taxonomy" id="3332"/>
    <lineage>
        <taxon>Eukaryota</taxon>
        <taxon>Viridiplantae</taxon>
        <taxon>Streptophyta</taxon>
        <taxon>Embryophyta</taxon>
        <taxon>Tracheophyta</taxon>
        <taxon>Spermatophyta</taxon>
        <taxon>Pinopsida</taxon>
        <taxon>Pinidae</taxon>
        <taxon>Conifers I</taxon>
        <taxon>Pinales</taxon>
        <taxon>Pinaceae</taxon>
        <taxon>Picea</taxon>
    </lineage>
</organism>
<geneLocation type="mitochondrion" evidence="1"/>
<evidence type="ECO:0000313" key="1">
    <source>
        <dbReference type="EMBL" id="QHR91456.1"/>
    </source>
</evidence>
<dbReference type="AlphaFoldDB" id="A0A6B9XWL6"/>
<protein>
    <submittedName>
        <fullName evidence="1">Uncharacterized protein</fullName>
    </submittedName>
</protein>
<accession>A0A6B9XWL6</accession>
<gene>
    <name evidence="1" type="primary">orf05522</name>
    <name evidence="1" type="ORF">Q903MT_gene5490</name>
</gene>
<sequence>MRFIMYANQDRFLMYGLAYDLLFSPLDEISQLDESYSQI</sequence>
<name>A0A6B9XWL6_PICSI</name>